<name>A0A9P0YUF8_CUSEU</name>
<evidence type="ECO:0000313" key="2">
    <source>
        <dbReference type="Proteomes" id="UP001152484"/>
    </source>
</evidence>
<dbReference type="AlphaFoldDB" id="A0A9P0YUF8"/>
<gene>
    <name evidence="1" type="ORF">CEURO_LOCUS5604</name>
</gene>
<dbReference type="Proteomes" id="UP001152484">
    <property type="component" value="Unassembled WGS sequence"/>
</dbReference>
<sequence length="130" mass="14569">MDFESSRTKNSKYGLQMSAKASFCIPPKEMMLVEQGIAAEADEVDGDSEDEHLFLENTEPNSHETVPAKACISITKSKRMIIAEDLLSKASECFETKVLTYKRGVLKELVSTHNVSTKRQLAESRQQQNN</sequence>
<feature type="non-terminal residue" evidence="1">
    <location>
        <position position="130"/>
    </location>
</feature>
<keyword evidence="2" id="KW-1185">Reference proteome</keyword>
<reference evidence="1" key="1">
    <citation type="submission" date="2022-07" db="EMBL/GenBank/DDBJ databases">
        <authorList>
            <person name="Macas J."/>
            <person name="Novak P."/>
            <person name="Neumann P."/>
        </authorList>
    </citation>
    <scope>NUCLEOTIDE SEQUENCE</scope>
</reference>
<accession>A0A9P0YUF8</accession>
<protein>
    <submittedName>
        <fullName evidence="1">Uncharacterized protein</fullName>
    </submittedName>
</protein>
<proteinExistence type="predicted"/>
<evidence type="ECO:0000313" key="1">
    <source>
        <dbReference type="EMBL" id="CAH9075845.1"/>
    </source>
</evidence>
<comment type="caution">
    <text evidence="1">The sequence shown here is derived from an EMBL/GenBank/DDBJ whole genome shotgun (WGS) entry which is preliminary data.</text>
</comment>
<dbReference type="OrthoDB" id="1737504at2759"/>
<organism evidence="1 2">
    <name type="scientific">Cuscuta europaea</name>
    <name type="common">European dodder</name>
    <dbReference type="NCBI Taxonomy" id="41803"/>
    <lineage>
        <taxon>Eukaryota</taxon>
        <taxon>Viridiplantae</taxon>
        <taxon>Streptophyta</taxon>
        <taxon>Embryophyta</taxon>
        <taxon>Tracheophyta</taxon>
        <taxon>Spermatophyta</taxon>
        <taxon>Magnoliopsida</taxon>
        <taxon>eudicotyledons</taxon>
        <taxon>Gunneridae</taxon>
        <taxon>Pentapetalae</taxon>
        <taxon>asterids</taxon>
        <taxon>lamiids</taxon>
        <taxon>Solanales</taxon>
        <taxon>Convolvulaceae</taxon>
        <taxon>Cuscuteae</taxon>
        <taxon>Cuscuta</taxon>
        <taxon>Cuscuta subgen. Cuscuta</taxon>
    </lineage>
</organism>
<dbReference type="EMBL" id="CAMAPE010000010">
    <property type="protein sequence ID" value="CAH9075845.1"/>
    <property type="molecule type" value="Genomic_DNA"/>
</dbReference>